<dbReference type="Gene3D" id="3.30.420.280">
    <property type="match status" value="1"/>
</dbReference>
<evidence type="ECO:0000313" key="1">
    <source>
        <dbReference type="EMBL" id="MCS5737541.1"/>
    </source>
</evidence>
<evidence type="ECO:0000313" key="2">
    <source>
        <dbReference type="Proteomes" id="UP001165586"/>
    </source>
</evidence>
<evidence type="ECO:0008006" key="3">
    <source>
        <dbReference type="Google" id="ProtNLM"/>
    </source>
</evidence>
<accession>A0ABT2HC69</accession>
<keyword evidence="2" id="KW-1185">Reference proteome</keyword>
<name>A0ABT2HC69_9MICO</name>
<comment type="caution">
    <text evidence="1">The sequence shown here is derived from an EMBL/GenBank/DDBJ whole genome shotgun (WGS) entry which is preliminary data.</text>
</comment>
<reference evidence="1" key="1">
    <citation type="submission" date="2022-08" db="EMBL/GenBank/DDBJ databases">
        <authorList>
            <person name="Deng Y."/>
            <person name="Han X.-F."/>
            <person name="Zhang Y.-Q."/>
        </authorList>
    </citation>
    <scope>NUCLEOTIDE SEQUENCE</scope>
    <source>
        <strain evidence="1">CPCC 203386</strain>
    </source>
</reference>
<sequence>KANVTKGKILTRYGVNVRLPGFRNPPDSLLRVPKFGNESRVYNDIETGLEEMILMMREGRFKVTKRCYQWLVEKRSYAYQVNERTGKVAPTDKNNHCIDASRYAVLSLMGNRGGLWCDALAPNAFAQIDTAYDLAF</sequence>
<protein>
    <recommendedName>
        <fullName evidence="3">RNA-directed RNA polymerase</fullName>
    </recommendedName>
</protein>
<proteinExistence type="predicted"/>
<gene>
    <name evidence="1" type="ORF">N1032_27805</name>
</gene>
<dbReference type="RefSeq" id="WP_259543966.1">
    <property type="nucleotide sequence ID" value="NZ_JANLCJ010000804.1"/>
</dbReference>
<organism evidence="1 2">
    <name type="scientific">Herbiconiux daphne</name>
    <dbReference type="NCBI Taxonomy" id="2970914"/>
    <lineage>
        <taxon>Bacteria</taxon>
        <taxon>Bacillati</taxon>
        <taxon>Actinomycetota</taxon>
        <taxon>Actinomycetes</taxon>
        <taxon>Micrococcales</taxon>
        <taxon>Microbacteriaceae</taxon>
        <taxon>Herbiconiux</taxon>
    </lineage>
</organism>
<dbReference type="EMBL" id="JANLCJ010000804">
    <property type="protein sequence ID" value="MCS5737541.1"/>
    <property type="molecule type" value="Genomic_DNA"/>
</dbReference>
<feature type="non-terminal residue" evidence="1">
    <location>
        <position position="1"/>
    </location>
</feature>
<dbReference type="Proteomes" id="UP001165586">
    <property type="component" value="Unassembled WGS sequence"/>
</dbReference>